<dbReference type="AlphaFoldDB" id="A0AA36JQN9"/>
<gene>
    <name evidence="2" type="ORF">EVOR1521_LOCUS31424</name>
</gene>
<dbReference type="EMBL" id="CAUJNA010003829">
    <property type="protein sequence ID" value="CAJ1410642.1"/>
    <property type="molecule type" value="Genomic_DNA"/>
</dbReference>
<evidence type="ECO:0000256" key="1">
    <source>
        <dbReference type="SAM" id="MobiDB-lite"/>
    </source>
</evidence>
<name>A0AA36JQN9_9DINO</name>
<accession>A0AA36JQN9</accession>
<dbReference type="Proteomes" id="UP001178507">
    <property type="component" value="Unassembled WGS sequence"/>
</dbReference>
<protein>
    <submittedName>
        <fullName evidence="2">Uncharacterized protein</fullName>
    </submittedName>
</protein>
<organism evidence="2 3">
    <name type="scientific">Effrenium voratum</name>
    <dbReference type="NCBI Taxonomy" id="2562239"/>
    <lineage>
        <taxon>Eukaryota</taxon>
        <taxon>Sar</taxon>
        <taxon>Alveolata</taxon>
        <taxon>Dinophyceae</taxon>
        <taxon>Suessiales</taxon>
        <taxon>Symbiodiniaceae</taxon>
        <taxon>Effrenium</taxon>
    </lineage>
</organism>
<feature type="compositionally biased region" description="Acidic residues" evidence="1">
    <location>
        <begin position="215"/>
        <end position="252"/>
    </location>
</feature>
<dbReference type="PROSITE" id="PS51257">
    <property type="entry name" value="PROKAR_LIPOPROTEIN"/>
    <property type="match status" value="1"/>
</dbReference>
<evidence type="ECO:0000313" key="2">
    <source>
        <dbReference type="EMBL" id="CAJ1410642.1"/>
    </source>
</evidence>
<feature type="compositionally biased region" description="Basic and acidic residues" evidence="1">
    <location>
        <begin position="144"/>
        <end position="173"/>
    </location>
</feature>
<proteinExistence type="predicted"/>
<evidence type="ECO:0000313" key="3">
    <source>
        <dbReference type="Proteomes" id="UP001178507"/>
    </source>
</evidence>
<sequence length="997" mass="112694">MTMDAARSLAVQIFPGSASSCFKMMMHLVHPDKCTDPRAGEAFGEMQSMKSLAVGSDPDATRQRPMTELEGLLHRALCKIRNPVETAAEVINFCDGLLRRRKRLERSVCQEALARLQWLNLNDANLEEAESVRELQRIFERRLSKEETEAQEQTEAHEPAETEAHEPAEKPAEEPVEEAAEAQMETEEQTETEAHGPAEEPAAQEETEAHGPVEEPAEEPAEQMETETEEPAEQMETEVKEEEVEEVEEEVELPTPAQLGHYTQFKEQFTEPPENNLKHHRLVWERTDVFTISNALQLDAVRRCPDHSLFDVLMSLFKRSVNVDQDGIGWIPVLLRPGRTAPGLKGRIFSGIGRVPAQEAPAKKRKGNEGAVDSARAEFMKQLPPEIRKEIEMGVPDTLVGRSAFAFKKLVRYIARHRLGSVELDIKNSFFQLLNRQKPLPPIMAEYLDHREEKLAQIGRVLFHKQPEARRRSVAKELMIALGFGGGFANWTSKVLQDIPLASDGGERGEVAAWLYGFETAARLYHVAVFELLPQKAKVWHMEQGRSTASGAFALYAHHERLQMEKMAAAAGRAFNDHQHDGIGALRSASEDVKRAVDVEVVMHELEDPWAYAAAKYPNLDWRLKSKMEFSGYHQMLQRCRQHVILGRARANTVDFAKLAAAKLVPVVHVPVEGGEKRTTYESFEKGGFWLVRNRDDLGQTVEDLMNTMCCPVFETVDENYVPPPPLNDNAFFTGLSSSVLGRLAGPQMADIDGDETRHKILFCDGMLYDFKERVLRSPIPADRMGFHAAATSEMWQPSKATKLFEHILAFLKEHVETGVCLLEASEYGKQVIECFEELEQDGCEILRHMKVYGDWDSVLYELRLMTRAISASPRFCEMYYIWGSQDSGKDTKVKMLHAFFGHKENNYGVQLPGNYVVQQTRYLSAKDGPAPYHARTLGKRLAWASEVPEHYSLADDFTKPFCDMEGAPVCSRKLNKGPRTSCLRLCWWQQAIPLPV</sequence>
<comment type="caution">
    <text evidence="2">The sequence shown here is derived from an EMBL/GenBank/DDBJ whole genome shotgun (WGS) entry which is preliminary data.</text>
</comment>
<keyword evidence="3" id="KW-1185">Reference proteome</keyword>
<feature type="region of interest" description="Disordered" evidence="1">
    <location>
        <begin position="144"/>
        <end position="259"/>
    </location>
</feature>
<feature type="compositionally biased region" description="Acidic residues" evidence="1">
    <location>
        <begin position="174"/>
        <end position="191"/>
    </location>
</feature>
<reference evidence="2" key="1">
    <citation type="submission" date="2023-08" db="EMBL/GenBank/DDBJ databases">
        <authorList>
            <person name="Chen Y."/>
            <person name="Shah S."/>
            <person name="Dougan E. K."/>
            <person name="Thang M."/>
            <person name="Chan C."/>
        </authorList>
    </citation>
    <scope>NUCLEOTIDE SEQUENCE</scope>
</reference>